<dbReference type="InterPro" id="IPR047142">
    <property type="entry name" value="OryJ/VirC-like"/>
</dbReference>
<dbReference type="PANTHER" id="PTHR36156">
    <property type="entry name" value="SLR2101 PROTEIN"/>
    <property type="match status" value="1"/>
</dbReference>
<dbReference type="Pfam" id="PF07883">
    <property type="entry name" value="Cupin_2"/>
    <property type="match status" value="1"/>
</dbReference>
<dbReference type="GeneID" id="26805835"/>
<dbReference type="PANTHER" id="PTHR36156:SF2">
    <property type="entry name" value="CUPIN TYPE-2 DOMAIN-CONTAINING PROTEIN"/>
    <property type="match status" value="1"/>
</dbReference>
<gene>
    <name evidence="2" type="ORF">ANOM_004031</name>
</gene>
<evidence type="ECO:0000259" key="1">
    <source>
        <dbReference type="Pfam" id="PF07883"/>
    </source>
</evidence>
<dbReference type="CDD" id="cd02231">
    <property type="entry name" value="cupin_BLL6423-like"/>
    <property type="match status" value="1"/>
</dbReference>
<dbReference type="RefSeq" id="XP_015408324.1">
    <property type="nucleotide sequence ID" value="XM_015549288.1"/>
</dbReference>
<dbReference type="Proteomes" id="UP000037505">
    <property type="component" value="Unassembled WGS sequence"/>
</dbReference>
<dbReference type="Gene3D" id="2.60.120.10">
    <property type="entry name" value="Jelly Rolls"/>
    <property type="match status" value="1"/>
</dbReference>
<reference evidence="2 3" key="1">
    <citation type="submission" date="2014-06" db="EMBL/GenBank/DDBJ databases">
        <title>The Genome of the Aflatoxigenic Filamentous Fungus Aspergillus nomius.</title>
        <authorList>
            <person name="Moore M.G."/>
            <person name="Shannon B.M."/>
            <person name="Brian M.M."/>
        </authorList>
    </citation>
    <scope>NUCLEOTIDE SEQUENCE [LARGE SCALE GENOMIC DNA]</scope>
    <source>
        <strain evidence="2 3">NRRL 13137</strain>
    </source>
</reference>
<accession>A0A0L1J6F9</accession>
<proteinExistence type="predicted"/>
<dbReference type="InterPro" id="IPR014710">
    <property type="entry name" value="RmlC-like_jellyroll"/>
</dbReference>
<dbReference type="InterPro" id="IPR013096">
    <property type="entry name" value="Cupin_2"/>
</dbReference>
<evidence type="ECO:0000313" key="2">
    <source>
        <dbReference type="EMBL" id="KNG87401.1"/>
    </source>
</evidence>
<evidence type="ECO:0000313" key="3">
    <source>
        <dbReference type="Proteomes" id="UP000037505"/>
    </source>
</evidence>
<keyword evidence="3" id="KW-1185">Reference proteome</keyword>
<comment type="caution">
    <text evidence="2">The sequence shown here is derived from an EMBL/GenBank/DDBJ whole genome shotgun (WGS) entry which is preliminary data.</text>
</comment>
<dbReference type="AlphaFoldDB" id="A0A0L1J6F9"/>
<protein>
    <submittedName>
        <fullName evidence="2">Cupin domain protein</fullName>
    </submittedName>
</protein>
<dbReference type="EMBL" id="JNOM01000082">
    <property type="protein sequence ID" value="KNG87401.1"/>
    <property type="molecule type" value="Genomic_DNA"/>
</dbReference>
<sequence>MSSLPSHNPYNTPTLPNFTRYITGHDANGTAIVHSATESAFREYDSGSFRFNVPFTTSQFPAELSGDADLAAHESLIASGKLGLVSPSGTVCRVVDFAPSKSGTKGLMHRTQSLDYGIVLEGSIEMWLDSGEMNLLKKGDIAVQRGTMHEWRNPSEVEWTRMAFILQGTKPVVVGDKVLKEELGNQTEIGPSVSVSNL</sequence>
<organism evidence="2 3">
    <name type="scientific">Aspergillus nomiae NRRL (strain ATCC 15546 / NRRL 13137 / CBS 260.88 / M93)</name>
    <dbReference type="NCBI Taxonomy" id="1509407"/>
    <lineage>
        <taxon>Eukaryota</taxon>
        <taxon>Fungi</taxon>
        <taxon>Dikarya</taxon>
        <taxon>Ascomycota</taxon>
        <taxon>Pezizomycotina</taxon>
        <taxon>Eurotiomycetes</taxon>
        <taxon>Eurotiomycetidae</taxon>
        <taxon>Eurotiales</taxon>
        <taxon>Aspergillaceae</taxon>
        <taxon>Aspergillus</taxon>
        <taxon>Aspergillus subgen. Circumdati</taxon>
    </lineage>
</organism>
<dbReference type="InterPro" id="IPR011051">
    <property type="entry name" value="RmlC_Cupin_sf"/>
</dbReference>
<dbReference type="OrthoDB" id="5840532at2759"/>
<dbReference type="SUPFAM" id="SSF51182">
    <property type="entry name" value="RmlC-like cupins"/>
    <property type="match status" value="1"/>
</dbReference>
<name>A0A0L1J6F9_ASPN3</name>
<feature type="domain" description="Cupin type-2" evidence="1">
    <location>
        <begin position="96"/>
        <end position="158"/>
    </location>
</feature>